<dbReference type="InterPro" id="IPR001506">
    <property type="entry name" value="Peptidase_M12A"/>
</dbReference>
<dbReference type="RefSeq" id="WP_162799672.1">
    <property type="nucleotide sequence ID" value="NZ_JBHSJF010000005.1"/>
</dbReference>
<sequence>MLDSYAEDVGFDRELLDAAIADFRLTPRGTANFQKRWRRNDGMTPGGRKITLSVHFINGDASLHRNVQRYSNNWLSGALGTKLQFKFGVRQSQSQIAIHFGPGGNKSLVGRESANVAPHSATMNLESQDERAVTHEFGHALGLSHEHQNPSVPIVWNKPAVIRDMAREGWSRRDCEENIFNKFGRDYECVRSGAFDVRSVMLYPIPSHWTLNGFSSTLNSRISPNDRDCVVGLYTPP</sequence>
<feature type="domain" description="Peptidase M12A" evidence="1">
    <location>
        <begin position="87"/>
        <end position="156"/>
    </location>
</feature>
<dbReference type="SUPFAM" id="SSF55486">
    <property type="entry name" value="Metalloproteases ('zincins'), catalytic domain"/>
    <property type="match status" value="1"/>
</dbReference>
<organism evidence="2 3">
    <name type="scientific">Flaviflagellibacter deserti</name>
    <dbReference type="NCBI Taxonomy" id="2267266"/>
    <lineage>
        <taxon>Bacteria</taxon>
        <taxon>Pseudomonadati</taxon>
        <taxon>Pseudomonadota</taxon>
        <taxon>Alphaproteobacteria</taxon>
        <taxon>Hyphomicrobiales</taxon>
        <taxon>Flaviflagellibacter</taxon>
    </lineage>
</organism>
<comment type="caution">
    <text evidence="2">The sequence shown here is derived from an EMBL/GenBank/DDBJ whole genome shotgun (WGS) entry which is preliminary data.</text>
</comment>
<dbReference type="InterPro" id="IPR024079">
    <property type="entry name" value="MetalloPept_cat_dom_sf"/>
</dbReference>
<evidence type="ECO:0000259" key="1">
    <source>
        <dbReference type="Pfam" id="PF01400"/>
    </source>
</evidence>
<dbReference type="Proteomes" id="UP001595796">
    <property type="component" value="Unassembled WGS sequence"/>
</dbReference>
<evidence type="ECO:0000313" key="3">
    <source>
        <dbReference type="Proteomes" id="UP001595796"/>
    </source>
</evidence>
<evidence type="ECO:0000313" key="2">
    <source>
        <dbReference type="EMBL" id="MFC5067563.1"/>
    </source>
</evidence>
<name>A0ABV9Z1F3_9HYPH</name>
<dbReference type="Gene3D" id="3.40.390.10">
    <property type="entry name" value="Collagenase (Catalytic Domain)"/>
    <property type="match status" value="1"/>
</dbReference>
<keyword evidence="3" id="KW-1185">Reference proteome</keyword>
<accession>A0ABV9Z1F3</accession>
<proteinExistence type="predicted"/>
<gene>
    <name evidence="2" type="ORF">ACFPFW_05990</name>
</gene>
<dbReference type="Pfam" id="PF01400">
    <property type="entry name" value="Astacin"/>
    <property type="match status" value="1"/>
</dbReference>
<reference evidence="3" key="1">
    <citation type="journal article" date="2019" name="Int. J. Syst. Evol. Microbiol.">
        <title>The Global Catalogue of Microorganisms (GCM) 10K type strain sequencing project: providing services to taxonomists for standard genome sequencing and annotation.</title>
        <authorList>
            <consortium name="The Broad Institute Genomics Platform"/>
            <consortium name="The Broad Institute Genome Sequencing Center for Infectious Disease"/>
            <person name="Wu L."/>
            <person name="Ma J."/>
        </authorList>
    </citation>
    <scope>NUCLEOTIDE SEQUENCE [LARGE SCALE GENOMIC DNA]</scope>
    <source>
        <strain evidence="3">CGMCC 1.16444</strain>
    </source>
</reference>
<dbReference type="EMBL" id="JBHSJF010000005">
    <property type="protein sequence ID" value="MFC5067563.1"/>
    <property type="molecule type" value="Genomic_DNA"/>
</dbReference>
<protein>
    <submittedName>
        <fullName evidence="2">M12 family metallopeptidase</fullName>
    </submittedName>
</protein>